<evidence type="ECO:0000313" key="1">
    <source>
        <dbReference type="EMBL" id="TNO41058.1"/>
    </source>
</evidence>
<dbReference type="Proteomes" id="UP000312397">
    <property type="component" value="Unassembled WGS sequence"/>
</dbReference>
<name>A0A5C4YE04_CAMJU</name>
<protein>
    <submittedName>
        <fullName evidence="1">Uncharacterized protein</fullName>
    </submittedName>
</protein>
<comment type="caution">
    <text evidence="1">The sequence shown here is derived from an EMBL/GenBank/DDBJ whole genome shotgun (WGS) entry which is preliminary data.</text>
</comment>
<gene>
    <name evidence="1" type="ORF">FH034_07475</name>
</gene>
<proteinExistence type="predicted"/>
<evidence type="ECO:0000313" key="2">
    <source>
        <dbReference type="Proteomes" id="UP000312397"/>
    </source>
</evidence>
<reference evidence="1 2" key="1">
    <citation type="submission" date="2019-06" db="EMBL/GenBank/DDBJ databases">
        <title>Epidemiology of MDR Campylobacter spp.</title>
        <authorList>
            <person name="Addetia A."/>
            <person name="Greninger A."/>
            <person name="Fang F."/>
        </authorList>
    </citation>
    <scope>NUCLEOTIDE SEQUENCE [LARGE SCALE GENOMIC DNA]</scope>
    <source>
        <strain evidence="1 2">HMC314</strain>
    </source>
</reference>
<organism evidence="1 2">
    <name type="scientific">Campylobacter jejuni</name>
    <dbReference type="NCBI Taxonomy" id="197"/>
    <lineage>
        <taxon>Bacteria</taxon>
        <taxon>Pseudomonadati</taxon>
        <taxon>Campylobacterota</taxon>
        <taxon>Epsilonproteobacteria</taxon>
        <taxon>Campylobacterales</taxon>
        <taxon>Campylobacteraceae</taxon>
        <taxon>Campylobacter</taxon>
    </lineage>
</organism>
<dbReference type="AlphaFoldDB" id="A0A5C4YE04"/>
<dbReference type="RefSeq" id="WP_251831644.1">
    <property type="nucleotide sequence ID" value="NZ_VEVS01000027.1"/>
</dbReference>
<sequence>MIEVKGLNELMKDLQSINKKALPNAAKKGALEVAKEITNDYKKNIPKQSGLLKQSVKAVSSYTLEKGVYRAAAVVFRMKKVGIKRFEKLKNAKKWTQAKKNERKQRMDYFASAYYAHFIEYGFFHKGGVKKSANTSGKTTYVKGTYTMQKAKEKIDPKMQSLVTTKLNAELDKLGF</sequence>
<accession>A0A5C4YE04</accession>
<dbReference type="EMBL" id="VEVS01000027">
    <property type="protein sequence ID" value="TNO41058.1"/>
    <property type="molecule type" value="Genomic_DNA"/>
</dbReference>